<feature type="domain" description="TLC" evidence="10">
    <location>
        <begin position="97"/>
        <end position="298"/>
    </location>
</feature>
<keyword evidence="7 9" id="KW-0472">Membrane</keyword>
<dbReference type="GO" id="GO:0071466">
    <property type="term" value="P:cellular response to xenobiotic stimulus"/>
    <property type="evidence" value="ECO:0007669"/>
    <property type="project" value="Ensembl"/>
</dbReference>
<evidence type="ECO:0000256" key="8">
    <source>
        <dbReference type="ARBA" id="ARBA00049036"/>
    </source>
</evidence>
<dbReference type="GeneTree" id="ENSGT01030000234515"/>
<dbReference type="SMART" id="SM00724">
    <property type="entry name" value="TLC"/>
    <property type="match status" value="1"/>
</dbReference>
<keyword evidence="6 9" id="KW-1133">Transmembrane helix</keyword>
<dbReference type="Proteomes" id="UP000694385">
    <property type="component" value="Unassembled WGS sequence"/>
</dbReference>
<evidence type="ECO:0000256" key="5">
    <source>
        <dbReference type="ARBA" id="ARBA00022692"/>
    </source>
</evidence>
<dbReference type="AlphaFoldDB" id="A0A8C5KNX1"/>
<evidence type="ECO:0000313" key="12">
    <source>
        <dbReference type="Proteomes" id="UP000694385"/>
    </source>
</evidence>
<evidence type="ECO:0000256" key="1">
    <source>
        <dbReference type="ARBA" id="ARBA00004141"/>
    </source>
</evidence>
<dbReference type="GO" id="GO:1901526">
    <property type="term" value="P:positive regulation of mitophagy"/>
    <property type="evidence" value="ECO:0007669"/>
    <property type="project" value="Ensembl"/>
</dbReference>
<keyword evidence="5 9" id="KW-0812">Transmembrane</keyword>
<organism evidence="11 12">
    <name type="scientific">Jaculus jaculus</name>
    <name type="common">Lesser Egyptian jerboa</name>
    <dbReference type="NCBI Taxonomy" id="51337"/>
    <lineage>
        <taxon>Eukaryota</taxon>
        <taxon>Metazoa</taxon>
        <taxon>Chordata</taxon>
        <taxon>Craniata</taxon>
        <taxon>Vertebrata</taxon>
        <taxon>Euteleostomi</taxon>
        <taxon>Mammalia</taxon>
        <taxon>Eutheria</taxon>
        <taxon>Euarchontoglires</taxon>
        <taxon>Glires</taxon>
        <taxon>Rodentia</taxon>
        <taxon>Myomorpha</taxon>
        <taxon>Dipodoidea</taxon>
        <taxon>Dipodidae</taxon>
        <taxon>Dipodinae</taxon>
        <taxon>Jaculus</taxon>
    </lineage>
</organism>
<evidence type="ECO:0000256" key="4">
    <source>
        <dbReference type="ARBA" id="ARBA00022516"/>
    </source>
</evidence>
<feature type="transmembrane region" description="Helical" evidence="9">
    <location>
        <begin position="222"/>
        <end position="241"/>
    </location>
</feature>
<dbReference type="InterPro" id="IPR016439">
    <property type="entry name" value="Lag1/Lac1-like"/>
</dbReference>
<reference evidence="11" key="2">
    <citation type="submission" date="2025-09" db="UniProtKB">
        <authorList>
            <consortium name="Ensembl"/>
        </authorList>
    </citation>
    <scope>IDENTIFICATION</scope>
</reference>
<comment type="pathway">
    <text evidence="3">Sphingolipid metabolism.</text>
</comment>
<dbReference type="GO" id="GO:0005783">
    <property type="term" value="C:endoplasmic reticulum"/>
    <property type="evidence" value="ECO:0007669"/>
    <property type="project" value="Ensembl"/>
</dbReference>
<sequence length="324" mass="36817">MAVAGSALGTATPEPMPSYAQLLQRSWGSVLAAARGCTDCGWGLTRRGLAEHAHLAPAELLLGALCALGWTALRSVTTARLFRPLAKRCRLQPRDAAKLPESAWKLLFYLGCWSYCTYLLFGTDYPFFHDPPSVFYGRALSLWVWRIVLQTKRGGVSCHSIFLYVDNCWGVKGPHCEHHPHPARYHNVGLLVFFLHDISDVQLEFTKLNIYFKASGGSYHRLHALVANVGCLSFCFCWFWFRLYWFPLKVLYATCHCSLISVPDIPFYFFFNALLLLLAVMNVYWFLYIVAFAIKVLTGQMHELKDLREYDMLEAQSPKPGKAE</sequence>
<proteinExistence type="predicted"/>
<evidence type="ECO:0000313" key="11">
    <source>
        <dbReference type="Ensembl" id="ENSJJAP00000013543.1"/>
    </source>
</evidence>
<evidence type="ECO:0000259" key="10">
    <source>
        <dbReference type="SMART" id="SM00724"/>
    </source>
</evidence>
<reference evidence="11" key="1">
    <citation type="submission" date="2025-08" db="UniProtKB">
        <authorList>
            <consortium name="Ensembl"/>
        </authorList>
    </citation>
    <scope>IDENTIFICATION</scope>
</reference>
<dbReference type="Ensembl" id="ENSJJAT00000020034.1">
    <property type="protein sequence ID" value="ENSJJAP00000013543.1"/>
    <property type="gene ID" value="ENSJJAG00000016264.1"/>
</dbReference>
<dbReference type="GO" id="GO:0036146">
    <property type="term" value="P:cellular response to mycotoxin"/>
    <property type="evidence" value="ECO:0007669"/>
    <property type="project" value="Ensembl"/>
</dbReference>
<comment type="subcellular location">
    <subcellularLocation>
        <location evidence="1">Membrane</location>
        <topology evidence="1">Multi-pass membrane protein</topology>
    </subcellularLocation>
</comment>
<keyword evidence="12" id="KW-1185">Reference proteome</keyword>
<dbReference type="GO" id="GO:0046325">
    <property type="term" value="P:negative regulation of D-glucose import"/>
    <property type="evidence" value="ECO:0007669"/>
    <property type="project" value="Ensembl"/>
</dbReference>
<dbReference type="GO" id="GO:0016020">
    <property type="term" value="C:membrane"/>
    <property type="evidence" value="ECO:0007669"/>
    <property type="project" value="UniProtKB-SubCell"/>
</dbReference>
<evidence type="ECO:0000256" key="2">
    <source>
        <dbReference type="ARBA" id="ARBA00004760"/>
    </source>
</evidence>
<dbReference type="GO" id="GO:0050291">
    <property type="term" value="F:sphingosine N-acyltransferase activity"/>
    <property type="evidence" value="ECO:0007669"/>
    <property type="project" value="Ensembl"/>
</dbReference>
<dbReference type="GO" id="GO:0072721">
    <property type="term" value="P:cellular response to dithiothreitol"/>
    <property type="evidence" value="ECO:0007669"/>
    <property type="project" value="Ensembl"/>
</dbReference>
<comment type="pathway">
    <text evidence="2">Lipid metabolism; sphingolipid metabolism.</text>
</comment>
<protein>
    <submittedName>
        <fullName evidence="11">Ceramide synthase 1</fullName>
    </submittedName>
</protein>
<feature type="transmembrane region" description="Helical" evidence="9">
    <location>
        <begin position="268"/>
        <end position="294"/>
    </location>
</feature>
<keyword evidence="4" id="KW-0444">Lipid biosynthesis</keyword>
<dbReference type="Pfam" id="PF03798">
    <property type="entry name" value="TRAM_LAG1_CLN8"/>
    <property type="match status" value="1"/>
</dbReference>
<dbReference type="PANTHER" id="PTHR12560:SF58">
    <property type="entry name" value="CERAMIDE SYNTHASE 1"/>
    <property type="match status" value="1"/>
</dbReference>
<feature type="transmembrane region" description="Helical" evidence="9">
    <location>
        <begin position="103"/>
        <end position="121"/>
    </location>
</feature>
<dbReference type="InterPro" id="IPR006634">
    <property type="entry name" value="TLC-dom"/>
</dbReference>
<evidence type="ECO:0000256" key="7">
    <source>
        <dbReference type="ARBA" id="ARBA00023136"/>
    </source>
</evidence>
<dbReference type="GO" id="GO:0046513">
    <property type="term" value="P:ceramide biosynthetic process"/>
    <property type="evidence" value="ECO:0007669"/>
    <property type="project" value="Ensembl"/>
</dbReference>
<dbReference type="OMA" id="HVLNLKI"/>
<comment type="catalytic activity">
    <reaction evidence="8">
        <text>sphinganine + octadecanoyl-CoA = N-(octadecanoyl)-sphinganine + CoA + H(+)</text>
        <dbReference type="Rhea" id="RHEA:36547"/>
        <dbReference type="ChEBI" id="CHEBI:15378"/>
        <dbReference type="ChEBI" id="CHEBI:57287"/>
        <dbReference type="ChEBI" id="CHEBI:57394"/>
        <dbReference type="ChEBI" id="CHEBI:57817"/>
        <dbReference type="ChEBI" id="CHEBI:67033"/>
    </reaction>
    <physiologicalReaction direction="left-to-right" evidence="8">
        <dbReference type="Rhea" id="RHEA:36548"/>
    </physiologicalReaction>
</comment>
<dbReference type="GO" id="GO:0071492">
    <property type="term" value="P:cellular response to UV-A"/>
    <property type="evidence" value="ECO:0007669"/>
    <property type="project" value="Ensembl"/>
</dbReference>
<accession>A0A8C5KNX1</accession>
<evidence type="ECO:0000256" key="6">
    <source>
        <dbReference type="ARBA" id="ARBA00022989"/>
    </source>
</evidence>
<dbReference type="PANTHER" id="PTHR12560">
    <property type="entry name" value="LONGEVITY ASSURANCE FACTOR 1 LAG1"/>
    <property type="match status" value="1"/>
</dbReference>
<name>A0A8C5KNX1_JACJA</name>
<dbReference type="GO" id="GO:0007420">
    <property type="term" value="P:brain development"/>
    <property type="evidence" value="ECO:0007669"/>
    <property type="project" value="Ensembl"/>
</dbReference>
<evidence type="ECO:0000256" key="9">
    <source>
        <dbReference type="SAM" id="Phobius"/>
    </source>
</evidence>
<evidence type="ECO:0000256" key="3">
    <source>
        <dbReference type="ARBA" id="ARBA00004991"/>
    </source>
</evidence>
<keyword evidence="4" id="KW-0443">Lipid metabolism</keyword>